<organism evidence="1 2">
    <name type="scientific">Massarina eburnea CBS 473.64</name>
    <dbReference type="NCBI Taxonomy" id="1395130"/>
    <lineage>
        <taxon>Eukaryota</taxon>
        <taxon>Fungi</taxon>
        <taxon>Dikarya</taxon>
        <taxon>Ascomycota</taxon>
        <taxon>Pezizomycotina</taxon>
        <taxon>Dothideomycetes</taxon>
        <taxon>Pleosporomycetidae</taxon>
        <taxon>Pleosporales</taxon>
        <taxon>Massarineae</taxon>
        <taxon>Massarinaceae</taxon>
        <taxon>Massarina</taxon>
    </lineage>
</organism>
<name>A0A6A6RMW7_9PLEO</name>
<evidence type="ECO:0000313" key="1">
    <source>
        <dbReference type="EMBL" id="KAF2636710.1"/>
    </source>
</evidence>
<dbReference type="PANTHER" id="PTHR31531:SF2">
    <property type="entry name" value="E3 UBIQUITIN-PROTEIN LIGASE E3D"/>
    <property type="match status" value="1"/>
</dbReference>
<dbReference type="Proteomes" id="UP000799753">
    <property type="component" value="Unassembled WGS sequence"/>
</dbReference>
<dbReference type="GO" id="GO:0031624">
    <property type="term" value="F:ubiquitin conjugating enzyme binding"/>
    <property type="evidence" value="ECO:0007669"/>
    <property type="project" value="TreeGrafter"/>
</dbReference>
<accession>A0A6A6RMW7</accession>
<gene>
    <name evidence="1" type="ORF">P280DRAFT_472921</name>
</gene>
<sequence>MSLPKLPASAYEALGVPESTVKILTNPKPSNPTIAAPNLLNAQTSEQRLAPNQSSIVLYAELLLHIRTVTLFASLRTVHTRETKAKLSTDGCEIIVSHEGEEARIRVPIQVQGGGDAALQLPAQPPSKELTLRLQVEEKEGTDLLGALQSEERKHNIVPWDGATLNGMKGVEIQCNSCGGAVLGETKVREWRDLPNENWAEMMDFWHCHKPDEHHLHDHTHDAVVGKKGYAAGNRLQAVEGLGFVDLASFLLKEEDCEGAQVSAHPPLLFYT</sequence>
<reference evidence="1" key="1">
    <citation type="journal article" date="2020" name="Stud. Mycol.">
        <title>101 Dothideomycetes genomes: a test case for predicting lifestyles and emergence of pathogens.</title>
        <authorList>
            <person name="Haridas S."/>
            <person name="Albert R."/>
            <person name="Binder M."/>
            <person name="Bloem J."/>
            <person name="Labutti K."/>
            <person name="Salamov A."/>
            <person name="Andreopoulos B."/>
            <person name="Baker S."/>
            <person name="Barry K."/>
            <person name="Bills G."/>
            <person name="Bluhm B."/>
            <person name="Cannon C."/>
            <person name="Castanera R."/>
            <person name="Culley D."/>
            <person name="Daum C."/>
            <person name="Ezra D."/>
            <person name="Gonzalez J."/>
            <person name="Henrissat B."/>
            <person name="Kuo A."/>
            <person name="Liang C."/>
            <person name="Lipzen A."/>
            <person name="Lutzoni F."/>
            <person name="Magnuson J."/>
            <person name="Mondo S."/>
            <person name="Nolan M."/>
            <person name="Ohm R."/>
            <person name="Pangilinan J."/>
            <person name="Park H.-J."/>
            <person name="Ramirez L."/>
            <person name="Alfaro M."/>
            <person name="Sun H."/>
            <person name="Tritt A."/>
            <person name="Yoshinaga Y."/>
            <person name="Zwiers L.-H."/>
            <person name="Turgeon B."/>
            <person name="Goodwin S."/>
            <person name="Spatafora J."/>
            <person name="Crous P."/>
            <person name="Grigoriev I."/>
        </authorList>
    </citation>
    <scope>NUCLEOTIDE SEQUENCE</scope>
    <source>
        <strain evidence="1">CBS 473.64</strain>
    </source>
</reference>
<keyword evidence="2" id="KW-1185">Reference proteome</keyword>
<evidence type="ECO:0008006" key="3">
    <source>
        <dbReference type="Google" id="ProtNLM"/>
    </source>
</evidence>
<evidence type="ECO:0000313" key="2">
    <source>
        <dbReference type="Proteomes" id="UP000799753"/>
    </source>
</evidence>
<dbReference type="GO" id="GO:0061630">
    <property type="term" value="F:ubiquitin protein ligase activity"/>
    <property type="evidence" value="ECO:0007669"/>
    <property type="project" value="TreeGrafter"/>
</dbReference>
<dbReference type="EMBL" id="MU006797">
    <property type="protein sequence ID" value="KAF2636710.1"/>
    <property type="molecule type" value="Genomic_DNA"/>
</dbReference>
<dbReference type="OrthoDB" id="386949at2759"/>
<dbReference type="GO" id="GO:0005634">
    <property type="term" value="C:nucleus"/>
    <property type="evidence" value="ECO:0007669"/>
    <property type="project" value="TreeGrafter"/>
</dbReference>
<dbReference type="AlphaFoldDB" id="A0A6A6RMW7"/>
<dbReference type="GO" id="GO:0051865">
    <property type="term" value="P:protein autoubiquitination"/>
    <property type="evidence" value="ECO:0007669"/>
    <property type="project" value="TreeGrafter"/>
</dbReference>
<dbReference type="GO" id="GO:0000151">
    <property type="term" value="C:ubiquitin ligase complex"/>
    <property type="evidence" value="ECO:0007669"/>
    <property type="project" value="TreeGrafter"/>
</dbReference>
<dbReference type="GO" id="GO:0030332">
    <property type="term" value="F:cyclin binding"/>
    <property type="evidence" value="ECO:0007669"/>
    <property type="project" value="TreeGrafter"/>
</dbReference>
<dbReference type="GO" id="GO:0043161">
    <property type="term" value="P:proteasome-mediated ubiquitin-dependent protein catabolic process"/>
    <property type="evidence" value="ECO:0007669"/>
    <property type="project" value="TreeGrafter"/>
</dbReference>
<dbReference type="PANTHER" id="PTHR31531">
    <property type="entry name" value="E3 UBIQUITIN-PROTEIN LIGASE E3D FAMILY MEMBER"/>
    <property type="match status" value="1"/>
</dbReference>
<dbReference type="Pfam" id="PF09814">
    <property type="entry name" value="HECT_2"/>
    <property type="match status" value="1"/>
</dbReference>
<dbReference type="InterPro" id="IPR019193">
    <property type="entry name" value="UBQ-conj_enz_E2-bd_prot"/>
</dbReference>
<dbReference type="GO" id="GO:0005829">
    <property type="term" value="C:cytosol"/>
    <property type="evidence" value="ECO:0007669"/>
    <property type="project" value="TreeGrafter"/>
</dbReference>
<proteinExistence type="predicted"/>
<dbReference type="GO" id="GO:0006513">
    <property type="term" value="P:protein monoubiquitination"/>
    <property type="evidence" value="ECO:0007669"/>
    <property type="project" value="TreeGrafter"/>
</dbReference>
<protein>
    <recommendedName>
        <fullName evidence="3">Ubiquitin-conjugating enzyme E2-binding protein</fullName>
    </recommendedName>
</protein>
<dbReference type="GO" id="GO:0000209">
    <property type="term" value="P:protein polyubiquitination"/>
    <property type="evidence" value="ECO:0007669"/>
    <property type="project" value="TreeGrafter"/>
</dbReference>